<proteinExistence type="predicted"/>
<organism evidence="2 3">
    <name type="scientific">Coprinopsis marcescibilis</name>
    <name type="common">Agaric fungus</name>
    <name type="synonym">Psathyrella marcescibilis</name>
    <dbReference type="NCBI Taxonomy" id="230819"/>
    <lineage>
        <taxon>Eukaryota</taxon>
        <taxon>Fungi</taxon>
        <taxon>Dikarya</taxon>
        <taxon>Basidiomycota</taxon>
        <taxon>Agaricomycotina</taxon>
        <taxon>Agaricomycetes</taxon>
        <taxon>Agaricomycetidae</taxon>
        <taxon>Agaricales</taxon>
        <taxon>Agaricineae</taxon>
        <taxon>Psathyrellaceae</taxon>
        <taxon>Coprinopsis</taxon>
    </lineage>
</organism>
<protein>
    <submittedName>
        <fullName evidence="2">Uncharacterized protein</fullName>
    </submittedName>
</protein>
<dbReference type="OrthoDB" id="5576441at2759"/>
<evidence type="ECO:0000313" key="2">
    <source>
        <dbReference type="EMBL" id="TFK29369.1"/>
    </source>
</evidence>
<keyword evidence="3" id="KW-1185">Reference proteome</keyword>
<feature type="region of interest" description="Disordered" evidence="1">
    <location>
        <begin position="91"/>
        <end position="127"/>
    </location>
</feature>
<sequence>MSLAKSKSFIDDSEPERIEIRQRLGVAGPSRPQLSSMHVIEVQDSDSDSSSETIPMRHESPRAHSVWSEKDTPNKPKSLLFTQFAFQGKQPPLQLADSPPRTEDPSGPADTSTSDIAIEQPTRKVRQKRVPFDHVPEVNDREINKLLKCVCCDARWTARKTSLEKRRHIHSCSKKVGYNAETVRVLIEQLVGEPGPMASLRHPASEPRPEPTLFQDFHPNSPTKRRPKPQQSSRLVVVTKSRTDILERAQHILHKEASGRAGISPTSPSATQAFSKSKFGAVAGTRLFDNHGDSETYDNISLSPTQHFAPSKLASHSRTVLDQAFSGLSVADKTVGLVNSPINQGENPRQDSSAKQPTPSKPLKNPRSPRKVKLLDRDWEVSLKTSIVQNHDLYLRILRCEPIKLDVFFALLGWQTPVGIALKTRLMAFFSRQGVTIVDGDATWGRKRKVRSKSRS</sequence>
<feature type="region of interest" description="Disordered" evidence="1">
    <location>
        <begin position="200"/>
        <end position="234"/>
    </location>
</feature>
<gene>
    <name evidence="2" type="ORF">FA15DRAFT_664313</name>
</gene>
<evidence type="ECO:0000313" key="3">
    <source>
        <dbReference type="Proteomes" id="UP000307440"/>
    </source>
</evidence>
<feature type="region of interest" description="Disordered" evidence="1">
    <location>
        <begin position="1"/>
        <end position="72"/>
    </location>
</feature>
<dbReference type="STRING" id="230819.A0A5C3L8L6"/>
<feature type="compositionally biased region" description="Polar residues" evidence="1">
    <location>
        <begin position="340"/>
        <end position="358"/>
    </location>
</feature>
<dbReference type="EMBL" id="ML210150">
    <property type="protein sequence ID" value="TFK29369.1"/>
    <property type="molecule type" value="Genomic_DNA"/>
</dbReference>
<name>A0A5C3L8L6_COPMA</name>
<accession>A0A5C3L8L6</accession>
<evidence type="ECO:0000256" key="1">
    <source>
        <dbReference type="SAM" id="MobiDB-lite"/>
    </source>
</evidence>
<reference evidence="2 3" key="1">
    <citation type="journal article" date="2019" name="Nat. Ecol. Evol.">
        <title>Megaphylogeny resolves global patterns of mushroom evolution.</title>
        <authorList>
            <person name="Varga T."/>
            <person name="Krizsan K."/>
            <person name="Foldi C."/>
            <person name="Dima B."/>
            <person name="Sanchez-Garcia M."/>
            <person name="Sanchez-Ramirez S."/>
            <person name="Szollosi G.J."/>
            <person name="Szarkandi J.G."/>
            <person name="Papp V."/>
            <person name="Albert L."/>
            <person name="Andreopoulos W."/>
            <person name="Angelini C."/>
            <person name="Antonin V."/>
            <person name="Barry K.W."/>
            <person name="Bougher N.L."/>
            <person name="Buchanan P."/>
            <person name="Buyck B."/>
            <person name="Bense V."/>
            <person name="Catcheside P."/>
            <person name="Chovatia M."/>
            <person name="Cooper J."/>
            <person name="Damon W."/>
            <person name="Desjardin D."/>
            <person name="Finy P."/>
            <person name="Geml J."/>
            <person name="Haridas S."/>
            <person name="Hughes K."/>
            <person name="Justo A."/>
            <person name="Karasinski D."/>
            <person name="Kautmanova I."/>
            <person name="Kiss B."/>
            <person name="Kocsube S."/>
            <person name="Kotiranta H."/>
            <person name="LaButti K.M."/>
            <person name="Lechner B.E."/>
            <person name="Liimatainen K."/>
            <person name="Lipzen A."/>
            <person name="Lukacs Z."/>
            <person name="Mihaltcheva S."/>
            <person name="Morgado L.N."/>
            <person name="Niskanen T."/>
            <person name="Noordeloos M.E."/>
            <person name="Ohm R.A."/>
            <person name="Ortiz-Santana B."/>
            <person name="Ovrebo C."/>
            <person name="Racz N."/>
            <person name="Riley R."/>
            <person name="Savchenko A."/>
            <person name="Shiryaev A."/>
            <person name="Soop K."/>
            <person name="Spirin V."/>
            <person name="Szebenyi C."/>
            <person name="Tomsovsky M."/>
            <person name="Tulloss R.E."/>
            <person name="Uehling J."/>
            <person name="Grigoriev I.V."/>
            <person name="Vagvolgyi C."/>
            <person name="Papp T."/>
            <person name="Martin F.M."/>
            <person name="Miettinen O."/>
            <person name="Hibbett D.S."/>
            <person name="Nagy L.G."/>
        </authorList>
    </citation>
    <scope>NUCLEOTIDE SEQUENCE [LARGE SCALE GENOMIC DNA]</scope>
    <source>
        <strain evidence="2 3">CBS 121175</strain>
    </source>
</reference>
<feature type="compositionally biased region" description="Basic and acidic residues" evidence="1">
    <location>
        <begin position="55"/>
        <end position="72"/>
    </location>
</feature>
<dbReference type="Proteomes" id="UP000307440">
    <property type="component" value="Unassembled WGS sequence"/>
</dbReference>
<dbReference type="AlphaFoldDB" id="A0A5C3L8L6"/>
<feature type="region of interest" description="Disordered" evidence="1">
    <location>
        <begin position="339"/>
        <end position="369"/>
    </location>
</feature>